<sequence length="278" mass="31246">MTPQDFLKTATTTEILGDLGEIRVEEVINLSKEWELDQFPIDSNFMRQDFDVFYEANNKNLFNKLIEDEFRKESGLISLENLNSSLELKKESSSNDNNDDCSTSKSNEKESNSNSISNSTSNSKKLGLGFGVERESIMVKKSDLDLMKSVQESSSSPAAKRQNTSSSSSEVKIVVHALAAPHFCPWRNKKGVLKKDEEKLEEVVDQEGGSSLPKSNRRICARLQIFARIFRDHISKYKDDALKIEIVQRINSARKTKAGGEEENPDNNGNQERGRGST</sequence>
<feature type="compositionally biased region" description="Low complexity" evidence="1">
    <location>
        <begin position="112"/>
        <end position="122"/>
    </location>
</feature>
<feature type="region of interest" description="Disordered" evidence="1">
    <location>
        <begin position="148"/>
        <end position="169"/>
    </location>
</feature>
<feature type="compositionally biased region" description="Low complexity" evidence="1">
    <location>
        <begin position="94"/>
        <end position="105"/>
    </location>
</feature>
<feature type="compositionally biased region" description="Polar residues" evidence="1">
    <location>
        <begin position="150"/>
        <end position="169"/>
    </location>
</feature>
<keyword evidence="2" id="KW-1185">Reference proteome</keyword>
<evidence type="ECO:0000313" key="2">
    <source>
        <dbReference type="Proteomes" id="UP000813463"/>
    </source>
</evidence>
<feature type="region of interest" description="Disordered" evidence="1">
    <location>
        <begin position="253"/>
        <end position="278"/>
    </location>
</feature>
<proteinExistence type="predicted"/>
<dbReference type="GeneID" id="130466736"/>
<organism evidence="2 3">
    <name type="scientific">Spinacia oleracea</name>
    <name type="common">Spinach</name>
    <dbReference type="NCBI Taxonomy" id="3562"/>
    <lineage>
        <taxon>Eukaryota</taxon>
        <taxon>Viridiplantae</taxon>
        <taxon>Streptophyta</taxon>
        <taxon>Embryophyta</taxon>
        <taxon>Tracheophyta</taxon>
        <taxon>Spermatophyta</taxon>
        <taxon>Magnoliopsida</taxon>
        <taxon>eudicotyledons</taxon>
        <taxon>Gunneridae</taxon>
        <taxon>Pentapetalae</taxon>
        <taxon>Caryophyllales</taxon>
        <taxon>Chenopodiaceae</taxon>
        <taxon>Chenopodioideae</taxon>
        <taxon>Anserineae</taxon>
        <taxon>Spinacia</taxon>
    </lineage>
</organism>
<evidence type="ECO:0000256" key="1">
    <source>
        <dbReference type="SAM" id="MobiDB-lite"/>
    </source>
</evidence>
<feature type="region of interest" description="Disordered" evidence="1">
    <location>
        <begin position="88"/>
        <end position="122"/>
    </location>
</feature>
<reference evidence="3" key="2">
    <citation type="submission" date="2025-08" db="UniProtKB">
        <authorList>
            <consortium name="RefSeq"/>
        </authorList>
    </citation>
    <scope>IDENTIFICATION</scope>
    <source>
        <tissue evidence="3">Leaf</tissue>
    </source>
</reference>
<evidence type="ECO:0000313" key="3">
    <source>
        <dbReference type="RefSeq" id="XP_056691330.1"/>
    </source>
</evidence>
<accession>A0ABM3R6T1</accession>
<name>A0ABM3R6T1_SPIOL</name>
<gene>
    <name evidence="3" type="primary">LOC130466736</name>
</gene>
<protein>
    <submittedName>
        <fullName evidence="3">Uncharacterized protein</fullName>
    </submittedName>
</protein>
<reference evidence="2" key="1">
    <citation type="journal article" date="2021" name="Nat. Commun.">
        <title>Genomic analyses provide insights into spinach domestication and the genetic basis of agronomic traits.</title>
        <authorList>
            <person name="Cai X."/>
            <person name="Sun X."/>
            <person name="Xu C."/>
            <person name="Sun H."/>
            <person name="Wang X."/>
            <person name="Ge C."/>
            <person name="Zhang Z."/>
            <person name="Wang Q."/>
            <person name="Fei Z."/>
            <person name="Jiao C."/>
            <person name="Wang Q."/>
        </authorList>
    </citation>
    <scope>NUCLEOTIDE SEQUENCE [LARGE SCALE GENOMIC DNA]</scope>
    <source>
        <strain evidence="2">cv. Varoflay</strain>
    </source>
</reference>
<dbReference type="Proteomes" id="UP000813463">
    <property type="component" value="Chromosome 2"/>
</dbReference>
<dbReference type="RefSeq" id="XP_056691330.1">
    <property type="nucleotide sequence ID" value="XM_056835352.1"/>
</dbReference>